<organism evidence="3 4">
    <name type="scientific">Aerococcus suis</name>
    <dbReference type="NCBI Taxonomy" id="371602"/>
    <lineage>
        <taxon>Bacteria</taxon>
        <taxon>Bacillati</taxon>
        <taxon>Bacillota</taxon>
        <taxon>Bacilli</taxon>
        <taxon>Lactobacillales</taxon>
        <taxon>Aerococcaceae</taxon>
        <taxon>Aerococcus</taxon>
    </lineage>
</organism>
<dbReference type="STRING" id="371602.SAMN04487984_0776"/>
<keyword evidence="4" id="KW-1185">Reference proteome</keyword>
<evidence type="ECO:0000313" key="4">
    <source>
        <dbReference type="Proteomes" id="UP000243884"/>
    </source>
</evidence>
<proteinExistence type="inferred from homology"/>
<keyword evidence="2" id="KW-0812">Transmembrane</keyword>
<evidence type="ECO:0000256" key="2">
    <source>
        <dbReference type="SAM" id="Phobius"/>
    </source>
</evidence>
<protein>
    <submittedName>
        <fullName evidence="3">YggT family protein</fullName>
    </submittedName>
</protein>
<dbReference type="GO" id="GO:0016020">
    <property type="term" value="C:membrane"/>
    <property type="evidence" value="ECO:0007669"/>
    <property type="project" value="InterPro"/>
</dbReference>
<gene>
    <name evidence="3" type="ORF">SAMN04487984_0776</name>
</gene>
<dbReference type="Proteomes" id="UP000243884">
    <property type="component" value="Unassembled WGS sequence"/>
</dbReference>
<feature type="transmembrane region" description="Helical" evidence="2">
    <location>
        <begin position="47"/>
        <end position="73"/>
    </location>
</feature>
<evidence type="ECO:0000256" key="1">
    <source>
        <dbReference type="ARBA" id="ARBA00010894"/>
    </source>
</evidence>
<dbReference type="EMBL" id="FWXK01000003">
    <property type="protein sequence ID" value="SMC36792.1"/>
    <property type="molecule type" value="Genomic_DNA"/>
</dbReference>
<comment type="similarity">
    <text evidence="1">Belongs to the YggT family.</text>
</comment>
<feature type="transmembrane region" description="Helical" evidence="2">
    <location>
        <begin position="6"/>
        <end position="26"/>
    </location>
</feature>
<dbReference type="OrthoDB" id="47652at2"/>
<accession>A0A1W1YKZ2</accession>
<keyword evidence="2" id="KW-0472">Membrane</keyword>
<dbReference type="RefSeq" id="WP_084098779.1">
    <property type="nucleotide sequence ID" value="NZ_FWXK01000003.1"/>
</dbReference>
<dbReference type="Pfam" id="PF02325">
    <property type="entry name" value="CCB3_YggT"/>
    <property type="match status" value="1"/>
</dbReference>
<dbReference type="AlphaFoldDB" id="A0A1W1YKZ2"/>
<dbReference type="PANTHER" id="PTHR33219">
    <property type="entry name" value="YLMG HOMOLOG PROTEIN 2, CHLOROPLASTIC"/>
    <property type="match status" value="1"/>
</dbReference>
<evidence type="ECO:0000313" key="3">
    <source>
        <dbReference type="EMBL" id="SMC36792.1"/>
    </source>
</evidence>
<dbReference type="InterPro" id="IPR003425">
    <property type="entry name" value="CCB3/YggT"/>
</dbReference>
<sequence>MIIALLQQIIHIYSLLLVIYALFSWFPQARESKLGQLLARLCEPYLSIFDAILPTIGGVSFNVIVGILVLNLASQGLLVFT</sequence>
<name>A0A1W1YKZ2_9LACT</name>
<keyword evidence="2" id="KW-1133">Transmembrane helix</keyword>
<dbReference type="PANTHER" id="PTHR33219:SF14">
    <property type="entry name" value="PROTEIN COFACTOR ASSEMBLY OF COMPLEX C SUBUNIT B CCB3, CHLOROPLASTIC-RELATED"/>
    <property type="match status" value="1"/>
</dbReference>
<reference evidence="4" key="1">
    <citation type="submission" date="2017-04" db="EMBL/GenBank/DDBJ databases">
        <authorList>
            <person name="Varghese N."/>
            <person name="Submissions S."/>
        </authorList>
    </citation>
    <scope>NUCLEOTIDE SEQUENCE [LARGE SCALE GENOMIC DNA]</scope>
    <source>
        <strain evidence="4">DSM 21500</strain>
    </source>
</reference>